<dbReference type="Pfam" id="PF13899">
    <property type="entry name" value="Thioredoxin_7"/>
    <property type="match status" value="1"/>
</dbReference>
<keyword evidence="15 18" id="KW-0676">Redox-active center</keyword>
<evidence type="ECO:0000256" key="1">
    <source>
        <dbReference type="ARBA" id="ARBA00004429"/>
    </source>
</evidence>
<feature type="disulfide bond" description="Redox-active" evidence="18">
    <location>
        <begin position="110"/>
        <end position="116"/>
    </location>
</feature>
<feature type="transmembrane region" description="Helical" evidence="18">
    <location>
        <begin position="316"/>
        <end position="346"/>
    </location>
</feature>
<comment type="catalytic activity">
    <reaction evidence="16 18">
        <text>[protein]-dithiol + NAD(+) = [protein]-disulfide + NADH + H(+)</text>
        <dbReference type="Rhea" id="RHEA:18749"/>
        <dbReference type="Rhea" id="RHEA-COMP:10593"/>
        <dbReference type="Rhea" id="RHEA-COMP:10594"/>
        <dbReference type="ChEBI" id="CHEBI:15378"/>
        <dbReference type="ChEBI" id="CHEBI:29950"/>
        <dbReference type="ChEBI" id="CHEBI:50058"/>
        <dbReference type="ChEBI" id="CHEBI:57540"/>
        <dbReference type="ChEBI" id="CHEBI:57945"/>
        <dbReference type="EC" id="1.8.1.8"/>
    </reaction>
</comment>
<evidence type="ECO:0000256" key="14">
    <source>
        <dbReference type="ARBA" id="ARBA00023157"/>
    </source>
</evidence>
<keyword evidence="6 18" id="KW-0812">Transmembrane</keyword>
<keyword evidence="13 18" id="KW-0472">Membrane</keyword>
<feature type="transmembrane region" description="Helical" evidence="18">
    <location>
        <begin position="393"/>
        <end position="411"/>
    </location>
</feature>
<dbReference type="InterPro" id="IPR035671">
    <property type="entry name" value="DsbD_gamma"/>
</dbReference>
<reference evidence="21 22" key="1">
    <citation type="submission" date="2024-04" db="EMBL/GenBank/DDBJ databases">
        <title>Novel species of the genus Ideonella isolated from streams.</title>
        <authorList>
            <person name="Lu H."/>
        </authorList>
    </citation>
    <scope>NUCLEOTIDE SEQUENCE [LARGE SCALE GENOMIC DNA]</scope>
    <source>
        <strain evidence="21 22">LYT19W</strain>
    </source>
</reference>
<protein>
    <recommendedName>
        <fullName evidence="18">Thiol:disulfide interchange protein DsbD</fullName>
        <ecNumber evidence="18">1.8.1.8</ecNumber>
    </recommendedName>
    <alternativeName>
        <fullName evidence="18">Protein-disulfide reductase</fullName>
        <shortName evidence="18">Disulfide reductase</shortName>
    </alternativeName>
</protein>
<dbReference type="PANTHER" id="PTHR32234">
    <property type="entry name" value="THIOL:DISULFIDE INTERCHANGE PROTEIN DSBD"/>
    <property type="match status" value="1"/>
</dbReference>
<evidence type="ECO:0000256" key="3">
    <source>
        <dbReference type="ARBA" id="ARBA00022448"/>
    </source>
</evidence>
<dbReference type="SUPFAM" id="SSF52833">
    <property type="entry name" value="Thioredoxin-like"/>
    <property type="match status" value="1"/>
</dbReference>
<comment type="caution">
    <text evidence="21">The sequence shown here is derived from an EMBL/GenBank/DDBJ whole genome shotgun (WGS) entry which is preliminary data.</text>
</comment>
<gene>
    <name evidence="18 21" type="primary">dsbD</name>
    <name evidence="21" type="ORF">AACH00_09625</name>
</gene>
<evidence type="ECO:0000256" key="18">
    <source>
        <dbReference type="HAMAP-Rule" id="MF_00399"/>
    </source>
</evidence>
<dbReference type="InterPro" id="IPR003834">
    <property type="entry name" value="Cyt_c_assmbl_TM_dom"/>
</dbReference>
<evidence type="ECO:0000256" key="12">
    <source>
        <dbReference type="ARBA" id="ARBA00023027"/>
    </source>
</evidence>
<keyword evidence="4 18" id="KW-1003">Cell membrane</keyword>
<evidence type="ECO:0000256" key="10">
    <source>
        <dbReference type="ARBA" id="ARBA00022989"/>
    </source>
</evidence>
<evidence type="ECO:0000256" key="9">
    <source>
        <dbReference type="ARBA" id="ARBA00022982"/>
    </source>
</evidence>
<dbReference type="PROSITE" id="PS51352">
    <property type="entry name" value="THIOREDOXIN_2"/>
    <property type="match status" value="1"/>
</dbReference>
<keyword evidence="5 18" id="KW-0997">Cell inner membrane</keyword>
<sequence length="623" mass="65051">MAANTAAIAATDTFLPPEQAFAATALARPDGAVDLQWQVAPGYHLYREKIAVDTVDAGVRLGTWVAPKGKRVHDDNLQRDVEVLEGRVAMRVPVLQTAPVWQLSVTSQGCADAGLCYPPQTQRWRLQAPDAAGSAWRISLVPEPEDMPQPPPHRGPATATSTSTPTVSQPPADDAGPGGAAARIDGALRGGHLPTVAGLFLLAGLLLSFTPCVLPMVPILSSIIVGQGGTPSRRRGLAMSMAYALGMALVYTALGVVAGLMGEGLAAYLQNPWVLGAFGLLLAGLSLSMFGFYELQLPASWQSGLMGASNRLPGGQWAGVFVMGGLSALMVGPCVAAPLAGALLYIGQTRDVLLGSVALFSLAMGMSVPLLLVGLSAGALLPRAGAWMTGVKHAFGMLLLAVAWWMVSPALPPPVVVVGWAALALGGATALGTFESLPRPVAAPRLLGKLAGVMLALLGGAQLFGVLSGGRDPWQPLSHLVAAHSAANAATANGALDARALPAGGHPRFERVASLAELEQRMRQAGKPVLLDVSADWCTACEEMQRFTFSEPEVQRRMARFELLQADVTAHSEADRALLRRLGLFGPPGIAFFDGAGQELRQHQVVGFVNAADFSAHLDRVLR</sequence>
<accession>A0ABU9C8N2</accession>
<feature type="transmembrane region" description="Helical" evidence="18">
    <location>
        <begin position="446"/>
        <end position="467"/>
    </location>
</feature>
<evidence type="ECO:0000256" key="19">
    <source>
        <dbReference type="SAM" id="MobiDB-lite"/>
    </source>
</evidence>
<dbReference type="Gene3D" id="3.40.30.10">
    <property type="entry name" value="Glutaredoxin"/>
    <property type="match status" value="1"/>
</dbReference>
<feature type="transmembrane region" description="Helical" evidence="18">
    <location>
        <begin position="273"/>
        <end position="295"/>
    </location>
</feature>
<evidence type="ECO:0000256" key="2">
    <source>
        <dbReference type="ARBA" id="ARBA00007241"/>
    </source>
</evidence>
<keyword evidence="9 18" id="KW-0249">Electron transport</keyword>
<feature type="transmembrane region" description="Helical" evidence="18">
    <location>
        <begin position="352"/>
        <end position="381"/>
    </location>
</feature>
<evidence type="ECO:0000256" key="15">
    <source>
        <dbReference type="ARBA" id="ARBA00023284"/>
    </source>
</evidence>
<dbReference type="InterPro" id="IPR036929">
    <property type="entry name" value="DsbDN_sf"/>
</dbReference>
<feature type="transmembrane region" description="Helical" evidence="18">
    <location>
        <begin position="237"/>
        <end position="261"/>
    </location>
</feature>
<keyword evidence="7" id="KW-0732">Signal</keyword>
<dbReference type="SUPFAM" id="SSF74863">
    <property type="entry name" value="Thiol:disulfide interchange protein DsbD, N-terminal domain (DsbD-alpha)"/>
    <property type="match status" value="1"/>
</dbReference>
<proteinExistence type="inferred from homology"/>
<feature type="disulfide bond" description="Redox-active" evidence="18">
    <location>
        <begin position="212"/>
        <end position="334"/>
    </location>
</feature>
<feature type="transmembrane region" description="Helical" evidence="18">
    <location>
        <begin position="417"/>
        <end position="434"/>
    </location>
</feature>
<keyword evidence="10 18" id="KW-1133">Transmembrane helix</keyword>
<evidence type="ECO:0000256" key="5">
    <source>
        <dbReference type="ARBA" id="ARBA00022519"/>
    </source>
</evidence>
<keyword evidence="14 18" id="KW-1015">Disulfide bond</keyword>
<dbReference type="PANTHER" id="PTHR32234:SF0">
    <property type="entry name" value="THIOL:DISULFIDE INTERCHANGE PROTEIN DSBD"/>
    <property type="match status" value="1"/>
</dbReference>
<dbReference type="HAMAP" id="MF_00399">
    <property type="entry name" value="DbsD"/>
    <property type="match status" value="1"/>
</dbReference>
<dbReference type="InterPro" id="IPR036249">
    <property type="entry name" value="Thioredoxin-like_sf"/>
</dbReference>
<dbReference type="InterPro" id="IPR017937">
    <property type="entry name" value="Thioredoxin_CS"/>
</dbReference>
<dbReference type="CDD" id="cd02953">
    <property type="entry name" value="DsbDgamma"/>
    <property type="match status" value="1"/>
</dbReference>
<dbReference type="Pfam" id="PF02683">
    <property type="entry name" value="DsbD_TM"/>
    <property type="match status" value="1"/>
</dbReference>
<keyword evidence="12 18" id="KW-0520">NAD</keyword>
<evidence type="ECO:0000313" key="22">
    <source>
        <dbReference type="Proteomes" id="UP001379945"/>
    </source>
</evidence>
<dbReference type="Pfam" id="PF11412">
    <property type="entry name" value="DsbD_N"/>
    <property type="match status" value="1"/>
</dbReference>
<dbReference type="Proteomes" id="UP001379945">
    <property type="component" value="Unassembled WGS sequence"/>
</dbReference>
<evidence type="ECO:0000256" key="8">
    <source>
        <dbReference type="ARBA" id="ARBA00022748"/>
    </source>
</evidence>
<name>A0ABU9C8N2_9BURK</name>
<comment type="similarity">
    <text evidence="2 18">Belongs to the thioredoxin family. DsbD subfamily.</text>
</comment>
<comment type="subcellular location">
    <subcellularLocation>
        <location evidence="1 18">Cell inner membrane</location>
        <topology evidence="1 18">Multi-pass membrane protein</topology>
    </subcellularLocation>
</comment>
<dbReference type="EMBL" id="JBBUTI010000006">
    <property type="protein sequence ID" value="MEK8046605.1"/>
    <property type="molecule type" value="Genomic_DNA"/>
</dbReference>
<evidence type="ECO:0000256" key="4">
    <source>
        <dbReference type="ARBA" id="ARBA00022475"/>
    </source>
</evidence>
<organism evidence="21 22">
    <name type="scientific">Ideonella margarita</name>
    <dbReference type="NCBI Taxonomy" id="2984191"/>
    <lineage>
        <taxon>Bacteria</taxon>
        <taxon>Pseudomonadati</taxon>
        <taxon>Pseudomonadota</taxon>
        <taxon>Betaproteobacteria</taxon>
        <taxon>Burkholderiales</taxon>
        <taxon>Sphaerotilaceae</taxon>
        <taxon>Ideonella</taxon>
    </lineage>
</organism>
<evidence type="ECO:0000313" key="21">
    <source>
        <dbReference type="EMBL" id="MEK8046605.1"/>
    </source>
</evidence>
<keyword evidence="22" id="KW-1185">Reference proteome</keyword>
<feature type="compositionally biased region" description="Low complexity" evidence="19">
    <location>
        <begin position="156"/>
        <end position="183"/>
    </location>
</feature>
<keyword evidence="3 18" id="KW-0813">Transport</keyword>
<dbReference type="InterPro" id="IPR028250">
    <property type="entry name" value="DsbDN"/>
</dbReference>
<comment type="catalytic activity">
    <reaction evidence="17 18">
        <text>[protein]-dithiol + NADP(+) = [protein]-disulfide + NADPH + H(+)</text>
        <dbReference type="Rhea" id="RHEA:18753"/>
        <dbReference type="Rhea" id="RHEA-COMP:10593"/>
        <dbReference type="Rhea" id="RHEA-COMP:10594"/>
        <dbReference type="ChEBI" id="CHEBI:15378"/>
        <dbReference type="ChEBI" id="CHEBI:29950"/>
        <dbReference type="ChEBI" id="CHEBI:50058"/>
        <dbReference type="ChEBI" id="CHEBI:57783"/>
        <dbReference type="ChEBI" id="CHEBI:58349"/>
        <dbReference type="EC" id="1.8.1.8"/>
    </reaction>
</comment>
<dbReference type="EC" id="1.8.1.8" evidence="18"/>
<dbReference type="Gene3D" id="2.60.40.1250">
    <property type="entry name" value="Thiol:disulfide interchange protein DsbD, N-terminal domain"/>
    <property type="match status" value="1"/>
</dbReference>
<dbReference type="PROSITE" id="PS00194">
    <property type="entry name" value="THIOREDOXIN_1"/>
    <property type="match status" value="1"/>
</dbReference>
<feature type="region of interest" description="Disordered" evidence="19">
    <location>
        <begin position="142"/>
        <end position="183"/>
    </location>
</feature>
<feature type="domain" description="Thioredoxin" evidence="20">
    <location>
        <begin position="481"/>
        <end position="623"/>
    </location>
</feature>
<dbReference type="NCBIfam" id="NF001419">
    <property type="entry name" value="PRK00293.1"/>
    <property type="match status" value="1"/>
</dbReference>
<keyword evidence="8 18" id="KW-0201">Cytochrome c-type biogenesis</keyword>
<keyword evidence="11 18" id="KW-0560">Oxidoreductase</keyword>
<dbReference type="InterPro" id="IPR013766">
    <property type="entry name" value="Thioredoxin_domain"/>
</dbReference>
<dbReference type="GO" id="GO:0047134">
    <property type="term" value="F:protein-disulfide reductase [NAD(P)H] activity"/>
    <property type="evidence" value="ECO:0007669"/>
    <property type="project" value="UniProtKB-EC"/>
</dbReference>
<evidence type="ECO:0000256" key="11">
    <source>
        <dbReference type="ARBA" id="ARBA00023002"/>
    </source>
</evidence>
<evidence type="ECO:0000259" key="20">
    <source>
        <dbReference type="PROSITE" id="PS51352"/>
    </source>
</evidence>
<evidence type="ECO:0000256" key="17">
    <source>
        <dbReference type="ARBA" id="ARBA00047804"/>
    </source>
</evidence>
<feature type="disulfide bond" description="Redox-active" evidence="18">
    <location>
        <begin position="538"/>
        <end position="541"/>
    </location>
</feature>
<evidence type="ECO:0000256" key="16">
    <source>
        <dbReference type="ARBA" id="ARBA00047388"/>
    </source>
</evidence>
<dbReference type="InterPro" id="IPR022910">
    <property type="entry name" value="Thiol_diS_interchange_DbsD"/>
</dbReference>
<evidence type="ECO:0000256" key="6">
    <source>
        <dbReference type="ARBA" id="ARBA00022692"/>
    </source>
</evidence>
<evidence type="ECO:0000256" key="7">
    <source>
        <dbReference type="ARBA" id="ARBA00022729"/>
    </source>
</evidence>
<comment type="function">
    <text evidence="18">Required to facilitate the formation of correct disulfide bonds in some periplasmic proteins and for the assembly of the periplasmic c-type cytochromes. Acts by transferring electrons from cytoplasmic thioredoxin to the periplasm. This transfer involves a cascade of disulfide bond formation and reduction steps.</text>
</comment>
<evidence type="ECO:0000256" key="13">
    <source>
        <dbReference type="ARBA" id="ARBA00023136"/>
    </source>
</evidence>
<feature type="transmembrane region" description="Helical" evidence="18">
    <location>
        <begin position="199"/>
        <end position="225"/>
    </location>
</feature>